<feature type="region of interest" description="Disordered" evidence="1">
    <location>
        <begin position="109"/>
        <end position="136"/>
    </location>
</feature>
<reference evidence="2" key="1">
    <citation type="submission" date="2018-08" db="EMBL/GenBank/DDBJ databases">
        <authorList>
            <person name="Jin W."/>
            <person name="Wang H."/>
            <person name="Yang Y."/>
            <person name="Li M."/>
            <person name="Liu J."/>
        </authorList>
    </citation>
    <scope>NUCLEOTIDE SEQUENCE</scope>
    <source>
        <strain evidence="2">AESS21</strain>
    </source>
</reference>
<dbReference type="Proteomes" id="UP000705379">
    <property type="component" value="Unassembled WGS sequence"/>
</dbReference>
<dbReference type="EMBL" id="QTKU01000001">
    <property type="protein sequence ID" value="MBS8259819.1"/>
    <property type="molecule type" value="Genomic_DNA"/>
</dbReference>
<evidence type="ECO:0000313" key="3">
    <source>
        <dbReference type="Proteomes" id="UP000705379"/>
    </source>
</evidence>
<accession>A0A944CC75</accession>
<evidence type="ECO:0000313" key="2">
    <source>
        <dbReference type="EMBL" id="MBS8259819.1"/>
    </source>
</evidence>
<proteinExistence type="predicted"/>
<protein>
    <submittedName>
        <fullName evidence="2">Uncharacterized protein</fullName>
    </submittedName>
</protein>
<organism evidence="2 3">
    <name type="scientific">Roseibium polysiphoniae</name>
    <dbReference type="NCBI Taxonomy" id="2571221"/>
    <lineage>
        <taxon>Bacteria</taxon>
        <taxon>Pseudomonadati</taxon>
        <taxon>Pseudomonadota</taxon>
        <taxon>Alphaproteobacteria</taxon>
        <taxon>Hyphomicrobiales</taxon>
        <taxon>Stappiaceae</taxon>
        <taxon>Roseibium</taxon>
    </lineage>
</organism>
<name>A0A944CC75_9HYPH</name>
<comment type="caution">
    <text evidence="2">The sequence shown here is derived from an EMBL/GenBank/DDBJ whole genome shotgun (WGS) entry which is preliminary data.</text>
</comment>
<evidence type="ECO:0000256" key="1">
    <source>
        <dbReference type="SAM" id="MobiDB-lite"/>
    </source>
</evidence>
<reference evidence="2" key="2">
    <citation type="journal article" date="2021" name="Microorganisms">
        <title>Bacterial Dimethylsulfoniopropionate Biosynthesis in the East China Sea.</title>
        <authorList>
            <person name="Liu J."/>
            <person name="Zhang Y."/>
            <person name="Liu J."/>
            <person name="Zhong H."/>
            <person name="Williams B.T."/>
            <person name="Zheng Y."/>
            <person name="Curson A.R.J."/>
            <person name="Sun C."/>
            <person name="Sun H."/>
            <person name="Song D."/>
            <person name="Wagner Mackenzie B."/>
            <person name="Bermejo Martinez A."/>
            <person name="Todd J.D."/>
            <person name="Zhang X.H."/>
        </authorList>
    </citation>
    <scope>NUCLEOTIDE SEQUENCE</scope>
    <source>
        <strain evidence="2">AESS21</strain>
    </source>
</reference>
<sequence>MWRTPAHATENTLSVVIVGLVPAIQRATEQIPALWILGARPRMTPMGVVTPFALFHPAMTAEGMPPYFSLLAFPDAATRRSGTQYAGTSRITPVRRWLLDPCLRREGNERMQPTLSLNRTGIGPSQDIENTPTACE</sequence>
<feature type="compositionally biased region" description="Polar residues" evidence="1">
    <location>
        <begin position="127"/>
        <end position="136"/>
    </location>
</feature>
<gene>
    <name evidence="2" type="ORF">DYI23_06275</name>
</gene>
<dbReference type="AlphaFoldDB" id="A0A944CC75"/>